<comment type="catalytic activity">
    <reaction evidence="6 8">
        <text>(6S)-5,6,7,8-tetrahydrofolate + formate + ATP = (6R)-10-formyltetrahydrofolate + ADP + phosphate</text>
        <dbReference type="Rhea" id="RHEA:20221"/>
        <dbReference type="ChEBI" id="CHEBI:15740"/>
        <dbReference type="ChEBI" id="CHEBI:30616"/>
        <dbReference type="ChEBI" id="CHEBI:43474"/>
        <dbReference type="ChEBI" id="CHEBI:57453"/>
        <dbReference type="ChEBI" id="CHEBI:195366"/>
        <dbReference type="ChEBI" id="CHEBI:456216"/>
        <dbReference type="EC" id="6.3.4.3"/>
    </reaction>
</comment>
<dbReference type="InterPro" id="IPR020628">
    <property type="entry name" value="Formate_THF_ligase_CS"/>
</dbReference>
<keyword evidence="2 8" id="KW-0554">One-carbon metabolism</keyword>
<dbReference type="SUPFAM" id="SSF52540">
    <property type="entry name" value="P-loop containing nucleoside triphosphate hydrolases"/>
    <property type="match status" value="1"/>
</dbReference>
<evidence type="ECO:0000256" key="7">
    <source>
        <dbReference type="ARBA" id="ARBA00061363"/>
    </source>
</evidence>
<keyword evidence="4 8" id="KW-0547">Nucleotide-binding</keyword>
<evidence type="ECO:0000256" key="8">
    <source>
        <dbReference type="HAMAP-Rule" id="MF_01543"/>
    </source>
</evidence>
<dbReference type="RefSeq" id="WP_096816012.1">
    <property type="nucleotide sequence ID" value="NZ_JXKC01000002.1"/>
</dbReference>
<evidence type="ECO:0000256" key="3">
    <source>
        <dbReference type="ARBA" id="ARBA00022598"/>
    </source>
</evidence>
<dbReference type="Gene3D" id="3.30.1510.10">
    <property type="entry name" value="Domain 2, N(10)-formyltetrahydrofolate synthetase"/>
    <property type="match status" value="1"/>
</dbReference>
<dbReference type="UniPathway" id="UPA00193"/>
<evidence type="ECO:0000256" key="1">
    <source>
        <dbReference type="ARBA" id="ARBA00004777"/>
    </source>
</evidence>
<evidence type="ECO:0000256" key="2">
    <source>
        <dbReference type="ARBA" id="ARBA00022563"/>
    </source>
</evidence>
<evidence type="ECO:0000313" key="9">
    <source>
        <dbReference type="EMBL" id="PCS19913.1"/>
    </source>
</evidence>
<dbReference type="EMBL" id="JXKC01000002">
    <property type="protein sequence ID" value="PCS19913.1"/>
    <property type="molecule type" value="Genomic_DNA"/>
</dbReference>
<dbReference type="GO" id="GO:0005524">
    <property type="term" value="F:ATP binding"/>
    <property type="evidence" value="ECO:0007669"/>
    <property type="project" value="UniProtKB-UniRule"/>
</dbReference>
<organism evidence="9 10">
    <name type="scientific">Lactococcus cremoris subsp. tructae</name>
    <dbReference type="NCBI Taxonomy" id="542833"/>
    <lineage>
        <taxon>Bacteria</taxon>
        <taxon>Bacillati</taxon>
        <taxon>Bacillota</taxon>
        <taxon>Bacilli</taxon>
        <taxon>Lactobacillales</taxon>
        <taxon>Streptococcaceae</taxon>
        <taxon>Lactococcus</taxon>
    </lineage>
</organism>
<gene>
    <name evidence="8" type="primary">fhs</name>
    <name evidence="9" type="ORF">RU92_GL001431</name>
</gene>
<dbReference type="PROSITE" id="PS00721">
    <property type="entry name" value="FTHFS_1"/>
    <property type="match status" value="1"/>
</dbReference>
<comment type="similarity">
    <text evidence="7 8">Belongs to the formate--tetrahydrofolate ligase family.</text>
</comment>
<dbReference type="HAMAP" id="MF_01543">
    <property type="entry name" value="FTHFS"/>
    <property type="match status" value="1"/>
</dbReference>
<dbReference type="NCBIfam" id="NF010030">
    <property type="entry name" value="PRK13505.1"/>
    <property type="match status" value="1"/>
</dbReference>
<keyword evidence="5 8" id="KW-0067">ATP-binding</keyword>
<dbReference type="GO" id="GO:0004329">
    <property type="term" value="F:formate-tetrahydrofolate ligase activity"/>
    <property type="evidence" value="ECO:0007669"/>
    <property type="project" value="UniProtKB-UniRule"/>
</dbReference>
<dbReference type="GO" id="GO:0035999">
    <property type="term" value="P:tetrahydrofolate interconversion"/>
    <property type="evidence" value="ECO:0007669"/>
    <property type="project" value="UniProtKB-UniRule"/>
</dbReference>
<dbReference type="InterPro" id="IPR027417">
    <property type="entry name" value="P-loop_NTPase"/>
</dbReference>
<dbReference type="Proteomes" id="UP000218711">
    <property type="component" value="Unassembled WGS sequence"/>
</dbReference>
<accession>A0A2A5SVI2</accession>
<name>A0A2A5SVI2_LACLC</name>
<dbReference type="InterPro" id="IPR000559">
    <property type="entry name" value="Formate_THF_ligase"/>
</dbReference>
<dbReference type="FunFam" id="3.30.1510.10:FF:000001">
    <property type="entry name" value="Formate--tetrahydrofolate ligase"/>
    <property type="match status" value="1"/>
</dbReference>
<evidence type="ECO:0000256" key="4">
    <source>
        <dbReference type="ARBA" id="ARBA00022741"/>
    </source>
</evidence>
<dbReference type="PROSITE" id="PS00722">
    <property type="entry name" value="FTHFS_2"/>
    <property type="match status" value="1"/>
</dbReference>
<dbReference type="Gene3D" id="3.10.410.10">
    <property type="entry name" value="Formyltetrahydrofolate synthetase, domain 3"/>
    <property type="match status" value="1"/>
</dbReference>
<keyword evidence="3 8" id="KW-0436">Ligase</keyword>
<protein>
    <recommendedName>
        <fullName evidence="8">Formate--tetrahydrofolate ligase</fullName>
        <ecNumber evidence="8">6.3.4.3</ecNumber>
    </recommendedName>
    <alternativeName>
        <fullName evidence="8">Formyltetrahydrofolate synthetase</fullName>
        <shortName evidence="8">FHS</shortName>
        <shortName evidence="8">FTHFS</shortName>
    </alternativeName>
</protein>
<comment type="pathway">
    <text evidence="1 8">One-carbon metabolism; tetrahydrofolate interconversion.</text>
</comment>
<dbReference type="CDD" id="cd00477">
    <property type="entry name" value="FTHFS"/>
    <property type="match status" value="1"/>
</dbReference>
<dbReference type="Pfam" id="PF01268">
    <property type="entry name" value="FTHFS"/>
    <property type="match status" value="1"/>
</dbReference>
<dbReference type="Gene3D" id="3.40.50.300">
    <property type="entry name" value="P-loop containing nucleotide triphosphate hydrolases"/>
    <property type="match status" value="1"/>
</dbReference>
<evidence type="ECO:0000256" key="5">
    <source>
        <dbReference type="ARBA" id="ARBA00022840"/>
    </source>
</evidence>
<evidence type="ECO:0000256" key="6">
    <source>
        <dbReference type="ARBA" id="ARBA00049033"/>
    </source>
</evidence>
<dbReference type="EC" id="6.3.4.3" evidence="8"/>
<dbReference type="AlphaFoldDB" id="A0A2A5SVI2"/>
<dbReference type="FunFam" id="3.10.410.10:FF:000001">
    <property type="entry name" value="Putative formate--tetrahydrofolate ligase"/>
    <property type="match status" value="1"/>
</dbReference>
<evidence type="ECO:0000313" key="10">
    <source>
        <dbReference type="Proteomes" id="UP000218711"/>
    </source>
</evidence>
<comment type="caution">
    <text evidence="9">The sequence shown here is derived from an EMBL/GenBank/DDBJ whole genome shotgun (WGS) entry which is preliminary data.</text>
</comment>
<feature type="binding site" evidence="8">
    <location>
        <begin position="65"/>
        <end position="72"/>
    </location>
    <ligand>
        <name>ATP</name>
        <dbReference type="ChEBI" id="CHEBI:30616"/>
    </ligand>
</feature>
<proteinExistence type="inferred from homology"/>
<sequence length="555" mass="59569">MKTDIEIAQAAEIQPITEIAEKIGLSFDDIELYGKYKAKIPLEVLEKFDEQTDGKLVLVTSINPTPAGEGKSTVTVGLADAFARQDKNVMVALREPSLGPVMGIKGGAAGGGFAQVLPMEDINLHFTGDIHAITTANNAISAFLDNSLHQGNPLNIDPRRIIWKRVLDLNDRALRHVTIGLGGPLNGVPREDGFDITVASEIMAVLCLATSISDLKERLARIVIAQNYDRKPVSVGDLGVQGAIAMLLKDALKPNLVQTIEGTPALIHGGPFANIAHGCNSVLATKTALKLADIVITEAGFGADLGGEKFLDIKTRQLGKQPDAVVIVATLRALKMHGGVDKKELTSENVEAVKKGFANLERHIKNMQSYGLPVIVAINQFASDTESEISTLKELTEALGVSVSLTQVFAKGGEGGLDLAEKLSVMLQEKSDFRYLYELNQPLSVKLNKVVTEIYGGSKVNLSPKAKRQMREIEENGWNNLSVCMAKTQYSFSDQANLLAAPEGFEVTVRELIPKIGAGFIVALLGDVMTMPGLPKNPAALKMDVTDDGKISGLF</sequence>
<reference evidence="9 10" key="1">
    <citation type="submission" date="2014-12" db="EMBL/GenBank/DDBJ databases">
        <title>Draft genome sequences of 10 type strains of Lactococcus.</title>
        <authorList>
            <person name="Sun Z."/>
            <person name="Zhong Z."/>
            <person name="Liu W."/>
            <person name="Zhang W."/>
            <person name="Zhang H."/>
        </authorList>
    </citation>
    <scope>NUCLEOTIDE SEQUENCE [LARGE SCALE GENOMIC DNA]</scope>
    <source>
        <strain evidence="9 10">DSM 21502</strain>
    </source>
</reference>